<evidence type="ECO:0000313" key="2">
    <source>
        <dbReference type="EMBL" id="KAH8987812.1"/>
    </source>
</evidence>
<keyword evidence="3" id="KW-1185">Reference proteome</keyword>
<dbReference type="EMBL" id="JAKELL010000045">
    <property type="protein sequence ID" value="KAH8987812.1"/>
    <property type="molecule type" value="Genomic_DNA"/>
</dbReference>
<evidence type="ECO:0000313" key="3">
    <source>
        <dbReference type="Proteomes" id="UP001201163"/>
    </source>
</evidence>
<dbReference type="AlphaFoldDB" id="A0AAD4QBS2"/>
<reference evidence="2" key="1">
    <citation type="submission" date="2022-01" db="EMBL/GenBank/DDBJ databases">
        <title>Comparative genomics reveals a dynamic genome evolution in the ectomycorrhizal milk-cap (Lactarius) mushrooms.</title>
        <authorList>
            <consortium name="DOE Joint Genome Institute"/>
            <person name="Lebreton A."/>
            <person name="Tang N."/>
            <person name="Kuo A."/>
            <person name="LaButti K."/>
            <person name="Drula E."/>
            <person name="Barry K."/>
            <person name="Clum A."/>
            <person name="Lipzen A."/>
            <person name="Mousain D."/>
            <person name="Ng V."/>
            <person name="Wang R."/>
            <person name="Wang X."/>
            <person name="Dai Y."/>
            <person name="Henrissat B."/>
            <person name="Grigoriev I.V."/>
            <person name="Guerin-Laguette A."/>
            <person name="Yu F."/>
            <person name="Martin F.M."/>
        </authorList>
    </citation>
    <scope>NUCLEOTIDE SEQUENCE</scope>
    <source>
        <strain evidence="2">QP</strain>
    </source>
</reference>
<dbReference type="Proteomes" id="UP001201163">
    <property type="component" value="Unassembled WGS sequence"/>
</dbReference>
<comment type="caution">
    <text evidence="2">The sequence shown here is derived from an EMBL/GenBank/DDBJ whole genome shotgun (WGS) entry which is preliminary data.</text>
</comment>
<feature type="region of interest" description="Disordered" evidence="1">
    <location>
        <begin position="498"/>
        <end position="518"/>
    </location>
</feature>
<gene>
    <name evidence="2" type="ORF">EDB92DRAFT_1817752</name>
</gene>
<proteinExistence type="predicted"/>
<protein>
    <submittedName>
        <fullName evidence="2">Uncharacterized protein</fullName>
    </submittedName>
</protein>
<organism evidence="2 3">
    <name type="scientific">Lactarius akahatsu</name>
    <dbReference type="NCBI Taxonomy" id="416441"/>
    <lineage>
        <taxon>Eukaryota</taxon>
        <taxon>Fungi</taxon>
        <taxon>Dikarya</taxon>
        <taxon>Basidiomycota</taxon>
        <taxon>Agaricomycotina</taxon>
        <taxon>Agaricomycetes</taxon>
        <taxon>Russulales</taxon>
        <taxon>Russulaceae</taxon>
        <taxon>Lactarius</taxon>
    </lineage>
</organism>
<name>A0AAD4QBS2_9AGAM</name>
<sequence length="637" mass="71343">MGAPIRPNLVYYRVAWHVLRQRPWPQNRSEQFANWLYLLPNSAKNKKMTHFNQLKSALLFSSKNLDLESVAHFGIILSSKGYIRSVGATVVACLTRYADPETSSRVLDEMMAADDNYKRNKLGLTGRAKTRFKDTSKRLWSIVVRTHCSLDRSKVALQVAKRVHEYGIPLTQFTYQYLSGKLEADGLYEFAEDIRSLAGCKSLGVAKSRFIVKGFPTPEPIPPISPDRSFGANEALALAVLKQSSLFGLPIYATDIVPYFDLYKTGVRGGPAVIKLRAHAYQLSYAAVSAVFLAELLHHHRRGQFTHVLWIFEKFFHVVGVPAVEVTRRLWKRDQYPPDRRLHYWGLPPRITKTSFNLPSKIWPTAYHTALVWTALVQLCDTGEDVFALYDQLLQRSAGQPSPRQRGPRIYHYHPHTDGGTGFSHADEYDAAHFRPFLVADTLLRGAAHGLRVFDDMQDRDIAPSARMLGTGAALQARHGEPALALRMLGLMHEVLEERESPEPQDWDPDADVGPKSESAQRGAWTQLLVAHTAVLRGLVDRRALVPARRVAGMLGENLGYDLEGSGAAAGGNVRTDALLRFLHRLEVEGPNAEPEPADAAILARAVDDWQQERYSYPFLKRDSKVIKVLNAVPGSS</sequence>
<evidence type="ECO:0000256" key="1">
    <source>
        <dbReference type="SAM" id="MobiDB-lite"/>
    </source>
</evidence>
<accession>A0AAD4QBS2</accession>